<reference evidence="1" key="1">
    <citation type="submission" date="2022-01" db="EMBL/GenBank/DDBJ databases">
        <title>Pseudomonas sp. nov. isolated from Antarctic regolith.</title>
        <authorList>
            <person name="Novakova D."/>
            <person name="Sedlar K."/>
        </authorList>
    </citation>
    <scope>NUCLEOTIDE SEQUENCE</scope>
    <source>
        <strain evidence="1">P2647</strain>
    </source>
</reference>
<dbReference type="EMBL" id="JAKJXH010000044">
    <property type="protein sequence ID" value="MCF7545489.1"/>
    <property type="molecule type" value="Genomic_DNA"/>
</dbReference>
<name>A0ABS9IDK1_9PSED</name>
<protein>
    <submittedName>
        <fullName evidence="1">Uncharacterized protein</fullName>
    </submittedName>
</protein>
<accession>A0ABS9IDK1</accession>
<keyword evidence="2" id="KW-1185">Reference proteome</keyword>
<organism evidence="1 2">
    <name type="scientific">Pseudomonas petrae</name>
    <dbReference type="NCBI Taxonomy" id="2912190"/>
    <lineage>
        <taxon>Bacteria</taxon>
        <taxon>Pseudomonadati</taxon>
        <taxon>Pseudomonadota</taxon>
        <taxon>Gammaproteobacteria</taxon>
        <taxon>Pseudomonadales</taxon>
        <taxon>Pseudomonadaceae</taxon>
        <taxon>Pseudomonas</taxon>
    </lineage>
</organism>
<evidence type="ECO:0000313" key="2">
    <source>
        <dbReference type="Proteomes" id="UP001162905"/>
    </source>
</evidence>
<dbReference type="Proteomes" id="UP001162905">
    <property type="component" value="Unassembled WGS sequence"/>
</dbReference>
<dbReference type="RefSeq" id="WP_237254791.1">
    <property type="nucleotide sequence ID" value="NZ_JAKJXH010000044.1"/>
</dbReference>
<proteinExistence type="predicted"/>
<comment type="caution">
    <text evidence="1">The sequence shown here is derived from an EMBL/GenBank/DDBJ whole genome shotgun (WGS) entry which is preliminary data.</text>
</comment>
<evidence type="ECO:0000313" key="1">
    <source>
        <dbReference type="EMBL" id="MCF7545489.1"/>
    </source>
</evidence>
<gene>
    <name evidence="1" type="ORF">L4G47_25160</name>
</gene>
<sequence length="317" mass="34664">MTGQSVKVLEINDVTDHLGVSAGMTILKIQRVGLIPRQTMMNQHPLRGATDCIEVNAIKASGPFPKRASMTPIPKKRCTPAIAGVLAGFYMSCVRNLAVLAELELQKPKNQARIDKLRTNNRHLKATALAYASDVLLQDWKRRLPADAKRAFCFLGLALKPGAQAITFRLGHEVANAALSAKKGSTDYLSALARTLGIIDLAFVTEFVDSESEENHGLHIHGVACIPAALTVEAIQRLFAPKQNLTADPPIKGYRQRGKNEAVLVTDLQTPGAWVSYSEKEFDLTAHRLQSNPGYASRSATLAGRELYEAMRAWLRS</sequence>